<evidence type="ECO:0000256" key="6">
    <source>
        <dbReference type="RuleBase" id="RU000383"/>
    </source>
</evidence>
<dbReference type="GO" id="GO:0016538">
    <property type="term" value="F:cyclin-dependent protein serine/threonine kinase regulator activity"/>
    <property type="evidence" value="ECO:0007669"/>
    <property type="project" value="UniProtKB-ARBA"/>
</dbReference>
<keyword evidence="4" id="KW-0131">Cell cycle</keyword>
<dbReference type="GO" id="GO:0007089">
    <property type="term" value="P:traversing start control point of mitotic cell cycle"/>
    <property type="evidence" value="ECO:0007669"/>
    <property type="project" value="UniProtKB-ARBA"/>
</dbReference>
<evidence type="ECO:0000256" key="1">
    <source>
        <dbReference type="ARBA" id="ARBA00008742"/>
    </source>
</evidence>
<dbReference type="PANTHER" id="PTHR10177">
    <property type="entry name" value="CYCLINS"/>
    <property type="match status" value="1"/>
</dbReference>
<comment type="function">
    <text evidence="5">Essential for the control of the cell cycle at the G1/S (start) transition. Interacts with the CDC28 protein kinase to form MPF.</text>
</comment>
<organism evidence="10 11">
    <name type="scientific">Maudiozyma humilis</name>
    <name type="common">Sour dough yeast</name>
    <name type="synonym">Kazachstania humilis</name>
    <dbReference type="NCBI Taxonomy" id="51915"/>
    <lineage>
        <taxon>Eukaryota</taxon>
        <taxon>Fungi</taxon>
        <taxon>Dikarya</taxon>
        <taxon>Ascomycota</taxon>
        <taxon>Saccharomycotina</taxon>
        <taxon>Saccharomycetes</taxon>
        <taxon>Saccharomycetales</taxon>
        <taxon>Saccharomycetaceae</taxon>
        <taxon>Maudiozyma</taxon>
    </lineage>
</organism>
<dbReference type="GO" id="GO:0051301">
    <property type="term" value="P:cell division"/>
    <property type="evidence" value="ECO:0007669"/>
    <property type="project" value="UniProtKB-KW"/>
</dbReference>
<dbReference type="GO" id="GO:0000307">
    <property type="term" value="C:cyclin-dependent protein kinase holoenzyme complex"/>
    <property type="evidence" value="ECO:0007669"/>
    <property type="project" value="UniProtKB-ARBA"/>
</dbReference>
<dbReference type="InterPro" id="IPR039361">
    <property type="entry name" value="Cyclin"/>
</dbReference>
<dbReference type="SUPFAM" id="SSF47954">
    <property type="entry name" value="Cyclin-like"/>
    <property type="match status" value="1"/>
</dbReference>
<dbReference type="Pfam" id="PF00134">
    <property type="entry name" value="Cyclin_N"/>
    <property type="match status" value="1"/>
</dbReference>
<keyword evidence="8" id="KW-0472">Membrane</keyword>
<evidence type="ECO:0000313" key="10">
    <source>
        <dbReference type="EMBL" id="GMM54120.1"/>
    </source>
</evidence>
<protein>
    <recommendedName>
        <fullName evidence="9">Cyclin-like domain-containing protein</fullName>
    </recommendedName>
</protein>
<dbReference type="InterPro" id="IPR036915">
    <property type="entry name" value="Cyclin-like_sf"/>
</dbReference>
<feature type="transmembrane region" description="Helical" evidence="8">
    <location>
        <begin position="87"/>
        <end position="109"/>
    </location>
</feature>
<dbReference type="InterPro" id="IPR006671">
    <property type="entry name" value="Cyclin_N"/>
</dbReference>
<dbReference type="Gene3D" id="1.10.472.10">
    <property type="entry name" value="Cyclin-like"/>
    <property type="match status" value="1"/>
</dbReference>
<dbReference type="InterPro" id="IPR013763">
    <property type="entry name" value="Cyclin-like_dom"/>
</dbReference>
<gene>
    <name evidence="10" type="ORF">DAKH74_007360</name>
</gene>
<sequence length="472" mass="52127">MDSVPHMSMTARGEIPPGPHIDTRQKSYPMELSSAEIYVHLAALNEYRDDFVRDLLSQSRRGRPCTRLIDQQPRMPPHRTRHAMVSFLYQLALACSVTSGVFSAAVRLYDRYSSKRVVLAEQSKLVAATCLWLAAKSLGGCDHALNDHAVPTGARFHGPTPRARLPRLSELVFYCGGAKQCSKSMFLQMERHILHTLGWDVCRPTLHDLLLNIDENCLIQYEGYKRALLPRRNAYRAELTQIDNKIELIDVKMFLADLVAWQYPLLDYEMHDVANAVFRLIARCVTDNCPSFVQCTGDDSAEACAIRDKLDSILVDAVCEAPACLLASYKKSAYVRAFCSAVREAQCDVSPARAGSIATVFEKVPAYAASNYSSPASSAAMTFSEISLDDKDSDSDSDSEDSLSRRESTSQSAASVFSAHGASRGSTPLSAFRSRQVTHQNSPLAAKSKMSQTVAAHSVYLSNDHLRSKVSL</sequence>
<evidence type="ECO:0000256" key="3">
    <source>
        <dbReference type="ARBA" id="ARBA00023127"/>
    </source>
</evidence>
<feature type="region of interest" description="Disordered" evidence="7">
    <location>
        <begin position="388"/>
        <end position="449"/>
    </location>
</feature>
<dbReference type="SMART" id="SM00385">
    <property type="entry name" value="CYCLIN"/>
    <property type="match status" value="1"/>
</dbReference>
<keyword evidence="2" id="KW-0132">Cell division</keyword>
<accession>A0AAV5RRP2</accession>
<keyword evidence="8" id="KW-0812">Transmembrane</keyword>
<dbReference type="AlphaFoldDB" id="A0AAV5RRP2"/>
<dbReference type="EMBL" id="BTGD01000001">
    <property type="protein sequence ID" value="GMM54120.1"/>
    <property type="molecule type" value="Genomic_DNA"/>
</dbReference>
<evidence type="ECO:0000256" key="5">
    <source>
        <dbReference type="ARBA" id="ARBA00053308"/>
    </source>
</evidence>
<evidence type="ECO:0000259" key="9">
    <source>
        <dbReference type="SMART" id="SM00385"/>
    </source>
</evidence>
<evidence type="ECO:0000256" key="8">
    <source>
        <dbReference type="SAM" id="Phobius"/>
    </source>
</evidence>
<evidence type="ECO:0000256" key="7">
    <source>
        <dbReference type="SAM" id="MobiDB-lite"/>
    </source>
</evidence>
<dbReference type="InterPro" id="IPR048258">
    <property type="entry name" value="Cyclins_cyclin-box"/>
</dbReference>
<comment type="caution">
    <text evidence="10">The sequence shown here is derived from an EMBL/GenBank/DDBJ whole genome shotgun (WGS) entry which is preliminary data.</text>
</comment>
<evidence type="ECO:0000256" key="4">
    <source>
        <dbReference type="ARBA" id="ARBA00023306"/>
    </source>
</evidence>
<name>A0AAV5RRP2_MAUHU</name>
<dbReference type="Proteomes" id="UP001377567">
    <property type="component" value="Unassembled WGS sequence"/>
</dbReference>
<feature type="compositionally biased region" description="Polar residues" evidence="7">
    <location>
        <begin position="424"/>
        <end position="449"/>
    </location>
</feature>
<keyword evidence="3 6" id="KW-0195">Cyclin</keyword>
<feature type="domain" description="Cyclin-like" evidence="9">
    <location>
        <begin position="86"/>
        <end position="195"/>
    </location>
</feature>
<reference evidence="10 11" key="1">
    <citation type="journal article" date="2023" name="Elife">
        <title>Identification of key yeast species and microbe-microbe interactions impacting larval growth of Drosophila in the wild.</title>
        <authorList>
            <person name="Mure A."/>
            <person name="Sugiura Y."/>
            <person name="Maeda R."/>
            <person name="Honda K."/>
            <person name="Sakurai N."/>
            <person name="Takahashi Y."/>
            <person name="Watada M."/>
            <person name="Katoh T."/>
            <person name="Gotoh A."/>
            <person name="Gotoh Y."/>
            <person name="Taniguchi I."/>
            <person name="Nakamura K."/>
            <person name="Hayashi T."/>
            <person name="Katayama T."/>
            <person name="Uemura T."/>
            <person name="Hattori Y."/>
        </authorList>
    </citation>
    <scope>NUCLEOTIDE SEQUENCE [LARGE SCALE GENOMIC DNA]</scope>
    <source>
        <strain evidence="10 11">KH-74</strain>
    </source>
</reference>
<dbReference type="PROSITE" id="PS00292">
    <property type="entry name" value="CYCLINS"/>
    <property type="match status" value="1"/>
</dbReference>
<comment type="similarity">
    <text evidence="1 6">Belongs to the cyclin family.</text>
</comment>
<feature type="region of interest" description="Disordered" evidence="7">
    <location>
        <begin position="1"/>
        <end position="25"/>
    </location>
</feature>
<dbReference type="GO" id="GO:0044772">
    <property type="term" value="P:mitotic cell cycle phase transition"/>
    <property type="evidence" value="ECO:0007669"/>
    <property type="project" value="UniProtKB-ARBA"/>
</dbReference>
<keyword evidence="11" id="KW-1185">Reference proteome</keyword>
<evidence type="ECO:0000313" key="11">
    <source>
        <dbReference type="Proteomes" id="UP001377567"/>
    </source>
</evidence>
<proteinExistence type="inferred from homology"/>
<dbReference type="FunFam" id="1.10.472.10:FF:000080">
    <property type="entry name" value="G1/S-specific cyclin"/>
    <property type="match status" value="1"/>
</dbReference>
<evidence type="ECO:0000256" key="2">
    <source>
        <dbReference type="ARBA" id="ARBA00022618"/>
    </source>
</evidence>
<feature type="compositionally biased region" description="Acidic residues" evidence="7">
    <location>
        <begin position="391"/>
        <end position="401"/>
    </location>
</feature>
<keyword evidence="8" id="KW-1133">Transmembrane helix</keyword>